<accession>A0A1I4SNU5</accession>
<proteinExistence type="predicted"/>
<organism evidence="1 2">
    <name type="scientific">Algoriella xinjiangensis</name>
    <dbReference type="NCBI Taxonomy" id="684065"/>
    <lineage>
        <taxon>Bacteria</taxon>
        <taxon>Pseudomonadati</taxon>
        <taxon>Bacteroidota</taxon>
        <taxon>Flavobacteriia</taxon>
        <taxon>Flavobacteriales</taxon>
        <taxon>Weeksellaceae</taxon>
        <taxon>Algoriella</taxon>
    </lineage>
</organism>
<dbReference type="Gene3D" id="3.30.530.20">
    <property type="match status" value="1"/>
</dbReference>
<dbReference type="InterPro" id="IPR023393">
    <property type="entry name" value="START-like_dom_sf"/>
</dbReference>
<dbReference type="Proteomes" id="UP000199149">
    <property type="component" value="Unassembled WGS sequence"/>
</dbReference>
<name>A0A1I4SNU5_9FLAO</name>
<dbReference type="SUPFAM" id="SSF55961">
    <property type="entry name" value="Bet v1-like"/>
    <property type="match status" value="1"/>
</dbReference>
<reference evidence="2" key="1">
    <citation type="submission" date="2016-10" db="EMBL/GenBank/DDBJ databases">
        <authorList>
            <person name="Varghese N."/>
            <person name="Submissions S."/>
        </authorList>
    </citation>
    <scope>NUCLEOTIDE SEQUENCE [LARGE SCALE GENOMIC DNA]</scope>
    <source>
        <strain evidence="2">XJ109</strain>
    </source>
</reference>
<dbReference type="STRING" id="684065.SAMN05421738_101287"/>
<evidence type="ECO:0000313" key="2">
    <source>
        <dbReference type="Proteomes" id="UP000199149"/>
    </source>
</evidence>
<dbReference type="RefSeq" id="WP_092905807.1">
    <property type="nucleotide sequence ID" value="NZ_FOUZ01000001.1"/>
</dbReference>
<evidence type="ECO:0000313" key="1">
    <source>
        <dbReference type="EMBL" id="SFM65973.1"/>
    </source>
</evidence>
<dbReference type="AlphaFoldDB" id="A0A1I4SNU5"/>
<dbReference type="OrthoDB" id="9801773at2"/>
<keyword evidence="2" id="KW-1185">Reference proteome</keyword>
<sequence>MKSIQLQTNINAPIHRVFDLSRSIDLHKLSTKETNEQAIAGRVSGLIELDEFVTWRAKHLGFYQTLTVKIIKFQQPYLFIDEMINGAFKSMKHEHHFEEIENGTKMIDIFTFEAPLGFLGKIAENLFLEKYMKNFLIKRNQTIKQVAESNDWKKILEKVNK</sequence>
<gene>
    <name evidence="1" type="ORF">SAMN05421738_101287</name>
</gene>
<dbReference type="CDD" id="cd07820">
    <property type="entry name" value="SRPBCC_3"/>
    <property type="match status" value="1"/>
</dbReference>
<protein>
    <submittedName>
        <fullName evidence="1">Ligand-binding SRPBCC domain-containing protein</fullName>
    </submittedName>
</protein>
<dbReference type="EMBL" id="FOUZ01000001">
    <property type="protein sequence ID" value="SFM65973.1"/>
    <property type="molecule type" value="Genomic_DNA"/>
</dbReference>